<gene>
    <name evidence="2" type="ORF">CCAX7_46400</name>
</gene>
<dbReference type="NCBIfam" id="TIGR01643">
    <property type="entry name" value="YD_repeat_2x"/>
    <property type="match status" value="3"/>
</dbReference>
<dbReference type="EMBL" id="AP025739">
    <property type="protein sequence ID" value="BDI32589.1"/>
    <property type="molecule type" value="Genomic_DNA"/>
</dbReference>
<organism evidence="2 3">
    <name type="scientific">Capsulimonas corticalis</name>
    <dbReference type="NCBI Taxonomy" id="2219043"/>
    <lineage>
        <taxon>Bacteria</taxon>
        <taxon>Bacillati</taxon>
        <taxon>Armatimonadota</taxon>
        <taxon>Armatimonadia</taxon>
        <taxon>Capsulimonadales</taxon>
        <taxon>Capsulimonadaceae</taxon>
        <taxon>Capsulimonas</taxon>
    </lineage>
</organism>
<dbReference type="SUPFAM" id="SSF69304">
    <property type="entry name" value="Tricorn protease N-terminal domain"/>
    <property type="match status" value="1"/>
</dbReference>
<dbReference type="PANTHER" id="PTHR32305">
    <property type="match status" value="1"/>
</dbReference>
<dbReference type="KEGG" id="ccot:CCAX7_46400"/>
<dbReference type="Gene3D" id="2.180.10.10">
    <property type="entry name" value="RHS repeat-associated core"/>
    <property type="match status" value="2"/>
</dbReference>
<dbReference type="Pfam" id="PF25023">
    <property type="entry name" value="TEN_YD-shell"/>
    <property type="match status" value="2"/>
</dbReference>
<dbReference type="CDD" id="cd00063">
    <property type="entry name" value="FN3"/>
    <property type="match status" value="1"/>
</dbReference>
<dbReference type="InterPro" id="IPR056823">
    <property type="entry name" value="TEN-like_YD-shell"/>
</dbReference>
<evidence type="ECO:0000256" key="1">
    <source>
        <dbReference type="ARBA" id="ARBA00022737"/>
    </source>
</evidence>
<dbReference type="SMART" id="SM00060">
    <property type="entry name" value="FN3"/>
    <property type="match status" value="2"/>
</dbReference>
<keyword evidence="3" id="KW-1185">Reference proteome</keyword>
<dbReference type="SUPFAM" id="SSF49265">
    <property type="entry name" value="Fibronectin type III"/>
    <property type="match status" value="2"/>
</dbReference>
<accession>A0A402D526</accession>
<dbReference type="InterPro" id="IPR036116">
    <property type="entry name" value="FN3_sf"/>
</dbReference>
<keyword evidence="1" id="KW-0677">Repeat</keyword>
<sequence length="1135" mass="119638">MIPMTANADCIPPPAPSGVVATPGDGAITITWIPVNGATAGYGISYGTTPADAFQKPYSGGSAGASYTFSGLKNNITYYFAVYANKDVCSSDPSAMVSQTLTLDPPTGVTAGAGPTDDSVVVKWNPVSGADNYYVNYGTTPIAASAHPNGPFDLGSTGSSLTVGGLPSGVYFFQTYSANLGGVTPGPMVRALVGHPQVPPYADARPKDAPPCDCGPSAYDPVDLTNGTEDYDPAPDLVAYNPSGPKASFQRQYSSDRALTGAASPGLSAGWTHGYDITIQPSQLSSWGSLKMIYPNGASETLVPNLDGSGQPTGTFAAVSGAPYYVTGVAGSTAGQWSSLTLVNSDRSQWRFVPFGGLFVLGRITDRMGHSIVLNWNGDRTLTSVADASSGAALLTFTYNSGNLSSVADNSGRKVTYGWTTPASVALNCLTTVSQVSDAGASPQPAHWTYGYSAFFGQPLLGNITVPSPTGHGTSTSHIVYDSKGAVAALVDANGNIRSYKASAGATMVEVKNSNKTLSQMTYSYDGLGRSNGIKDVYNRTATIEYLDPTNPSKFTKQTDLAGKITTMTYDAFGNITGVTNPRGVATSFSYDYSLFPLGRLLSVQPGTNFSSPRMPSSISYYEPSGLISSVTEPAPGSIGSGSSVSTNFNYDALGNVTRIVTPGTDATLISGVDQGIVTTLNYATDGSYTQAPAVGQPIVITDNLGKATHLRYDSHGNLIAMTDAIGNETDISYNIADQPTTTTLPATGQTGSGRAKQVAAYLFPGGPIVSLTSYDESGNQVRQIVYNYGLEGELLSVTGSPDPVSYTYDALYRLKSLTDAGGHTTRYYYHPTGELATVIYPGGETVQLPSYDAVGNVLMRVDGRGVETDYQYNDAEQRLTDIIYPLDTAKSVHYGYDSYGRRSSMADGTGATTYSYDDRDLLQWATTSYAGLASQSVLYTYQPNASRKSMGTPAGTFQYSYDVDGQLHKVTNPFGEVDTLSYLDNGWVSSHQHGNGVLTNFAYNALGQLSSLSHQSPTGDLLSKFDSLMYDGLGNRTSMTATIPGHTGYSGTTTFTYDALSRLVQEQSTRNGGYTNLFSYDAAGNPLTMRGGSNSFNANNQNAGFTYDLNGNPTAYRGVSLSYDEENRLVTNGH</sequence>
<reference evidence="2 3" key="1">
    <citation type="journal article" date="2019" name="Int. J. Syst. Evol. Microbiol.">
        <title>Capsulimonas corticalis gen. nov., sp. nov., an aerobic capsulated bacterium, of a novel bacterial order, Capsulimonadales ord. nov., of the class Armatimonadia of the phylum Armatimonadetes.</title>
        <authorList>
            <person name="Li J."/>
            <person name="Kudo C."/>
            <person name="Tonouchi A."/>
        </authorList>
    </citation>
    <scope>NUCLEOTIDE SEQUENCE [LARGE SCALE GENOMIC DNA]</scope>
    <source>
        <strain evidence="2 3">AX-7</strain>
    </source>
</reference>
<dbReference type="AlphaFoldDB" id="A0A402D526"/>
<name>A0A402D526_9BACT</name>
<dbReference type="PANTHER" id="PTHR32305:SF15">
    <property type="entry name" value="PROTEIN RHSA-RELATED"/>
    <property type="match status" value="1"/>
</dbReference>
<dbReference type="PROSITE" id="PS50853">
    <property type="entry name" value="FN3"/>
    <property type="match status" value="1"/>
</dbReference>
<dbReference type="Gene3D" id="2.60.40.10">
    <property type="entry name" value="Immunoglobulins"/>
    <property type="match status" value="2"/>
</dbReference>
<dbReference type="InterPro" id="IPR006530">
    <property type="entry name" value="YD"/>
</dbReference>
<dbReference type="InterPro" id="IPR013783">
    <property type="entry name" value="Ig-like_fold"/>
</dbReference>
<proteinExistence type="predicted"/>
<evidence type="ECO:0000313" key="2">
    <source>
        <dbReference type="EMBL" id="BDI32589.1"/>
    </source>
</evidence>
<dbReference type="Pfam" id="PF00041">
    <property type="entry name" value="fn3"/>
    <property type="match status" value="1"/>
</dbReference>
<dbReference type="InterPro" id="IPR050708">
    <property type="entry name" value="T6SS_VgrG/RHS"/>
</dbReference>
<dbReference type="InterPro" id="IPR003961">
    <property type="entry name" value="FN3_dom"/>
</dbReference>
<evidence type="ECO:0000313" key="3">
    <source>
        <dbReference type="Proteomes" id="UP000287394"/>
    </source>
</evidence>
<protein>
    <submittedName>
        <fullName evidence="2">Uncharacterized protein</fullName>
    </submittedName>
</protein>
<dbReference type="Proteomes" id="UP000287394">
    <property type="component" value="Chromosome"/>
</dbReference>